<accession>A0AAV6RAD9</accession>
<gene>
    <name evidence="2" type="ORF">JOB18_002408</name>
</gene>
<dbReference type="Proteomes" id="UP000693946">
    <property type="component" value="Linkage Group LG2"/>
</dbReference>
<name>A0AAV6RAD9_SOLSE</name>
<sequence length="158" mass="17810">MIQSKSSNHHTQRLSARKSAQVTVLKVNCVQVTVLCYCAQVTVLITCSGNCAQEEEEEDEDEDEDEESSDCHRSPPAPVSDIARLICPSPRPRLQSKASLFTVFTHSENMNDITTFSCDETMRPHGHMTLIHHQTLDRHVLRNNAASFVSVVFNHYIK</sequence>
<proteinExistence type="predicted"/>
<keyword evidence="3" id="KW-1185">Reference proteome</keyword>
<protein>
    <submittedName>
        <fullName evidence="2">Uncharacterized protein</fullName>
    </submittedName>
</protein>
<feature type="compositionally biased region" description="Acidic residues" evidence="1">
    <location>
        <begin position="53"/>
        <end position="68"/>
    </location>
</feature>
<feature type="region of interest" description="Disordered" evidence="1">
    <location>
        <begin position="53"/>
        <end position="79"/>
    </location>
</feature>
<dbReference type="AlphaFoldDB" id="A0AAV6RAD9"/>
<evidence type="ECO:0000256" key="1">
    <source>
        <dbReference type="SAM" id="MobiDB-lite"/>
    </source>
</evidence>
<dbReference type="EMBL" id="JAGKHQ010000012">
    <property type="protein sequence ID" value="KAG7501574.1"/>
    <property type="molecule type" value="Genomic_DNA"/>
</dbReference>
<evidence type="ECO:0000313" key="3">
    <source>
        <dbReference type="Proteomes" id="UP000693946"/>
    </source>
</evidence>
<reference evidence="2 3" key="1">
    <citation type="journal article" date="2021" name="Sci. Rep.">
        <title>Chromosome anchoring in Senegalese sole (Solea senegalensis) reveals sex-associated markers and genome rearrangements in flatfish.</title>
        <authorList>
            <person name="Guerrero-Cozar I."/>
            <person name="Gomez-Garrido J."/>
            <person name="Berbel C."/>
            <person name="Martinez-Blanch J.F."/>
            <person name="Alioto T."/>
            <person name="Claros M.G."/>
            <person name="Gagnaire P.A."/>
            <person name="Manchado M."/>
        </authorList>
    </citation>
    <scope>NUCLEOTIDE SEQUENCE [LARGE SCALE GENOMIC DNA]</scope>
    <source>
        <strain evidence="2">Sse05_10M</strain>
    </source>
</reference>
<organism evidence="2 3">
    <name type="scientific">Solea senegalensis</name>
    <name type="common">Senegalese sole</name>
    <dbReference type="NCBI Taxonomy" id="28829"/>
    <lineage>
        <taxon>Eukaryota</taxon>
        <taxon>Metazoa</taxon>
        <taxon>Chordata</taxon>
        <taxon>Craniata</taxon>
        <taxon>Vertebrata</taxon>
        <taxon>Euteleostomi</taxon>
        <taxon>Actinopterygii</taxon>
        <taxon>Neopterygii</taxon>
        <taxon>Teleostei</taxon>
        <taxon>Neoteleostei</taxon>
        <taxon>Acanthomorphata</taxon>
        <taxon>Carangaria</taxon>
        <taxon>Pleuronectiformes</taxon>
        <taxon>Pleuronectoidei</taxon>
        <taxon>Soleidae</taxon>
        <taxon>Solea</taxon>
    </lineage>
</organism>
<comment type="caution">
    <text evidence="2">The sequence shown here is derived from an EMBL/GenBank/DDBJ whole genome shotgun (WGS) entry which is preliminary data.</text>
</comment>
<evidence type="ECO:0000313" key="2">
    <source>
        <dbReference type="EMBL" id="KAG7501574.1"/>
    </source>
</evidence>